<reference evidence="8 9" key="1">
    <citation type="submission" date="2017-06" db="EMBL/GenBank/DDBJ databases">
        <title>Genome sequence of Bacillus sonorensis strain SRCM101395.</title>
        <authorList>
            <person name="Cho S.H."/>
        </authorList>
    </citation>
    <scope>NUCLEOTIDE SEQUENCE [LARGE SCALE GENOMIC DNA]</scope>
    <source>
        <strain evidence="8 9">SRCM101395</strain>
    </source>
</reference>
<evidence type="ECO:0000256" key="5">
    <source>
        <dbReference type="ARBA" id="ARBA00093765"/>
    </source>
</evidence>
<name>A0ABM6LD23_9BACI</name>
<sequence>MNRTALLYSETKNMLAKVKDAPESDELLQSIEEFLQKREGLINEIKPPLSEEEKLKLEQVLELEPLVMTELKRLRQDVKNELLLAKKKRSLHQTYRNPYNNMTIDGTYYDRRK</sequence>
<dbReference type="Proteomes" id="UP000196877">
    <property type="component" value="Chromosome"/>
</dbReference>
<evidence type="ECO:0000313" key="9">
    <source>
        <dbReference type="Proteomes" id="UP000196877"/>
    </source>
</evidence>
<comment type="subcellular location">
    <subcellularLocation>
        <location evidence="1">Cytoplasm</location>
        <location evidence="1">Cytosol</location>
    </subcellularLocation>
</comment>
<evidence type="ECO:0000256" key="2">
    <source>
        <dbReference type="ARBA" id="ARBA00022490"/>
    </source>
</evidence>
<gene>
    <name evidence="8" type="ORF">S101395_00631</name>
</gene>
<keyword evidence="4" id="KW-0143">Chaperone</keyword>
<keyword evidence="3" id="KW-1005">Bacterial flagellum biogenesis</keyword>
<dbReference type="InterPro" id="IPR008622">
    <property type="entry name" value="FliT"/>
</dbReference>
<dbReference type="Pfam" id="PF05400">
    <property type="entry name" value="FliT"/>
    <property type="match status" value="1"/>
</dbReference>
<keyword evidence="8" id="KW-0282">Flagellum</keyword>
<keyword evidence="8" id="KW-0966">Cell projection</keyword>
<evidence type="ECO:0000256" key="3">
    <source>
        <dbReference type="ARBA" id="ARBA00022795"/>
    </source>
</evidence>
<evidence type="ECO:0000256" key="1">
    <source>
        <dbReference type="ARBA" id="ARBA00004514"/>
    </source>
</evidence>
<keyword evidence="2" id="KW-0963">Cytoplasm</keyword>
<protein>
    <recommendedName>
        <fullName evidence="7">Flagellar protein FliT</fullName>
    </recommendedName>
</protein>
<comment type="similarity">
    <text evidence="6">Belongs to the bacillales FliT family.</text>
</comment>
<comment type="function">
    <text evidence="5">May act as an export chaperone for the filament capping protein FliD.</text>
</comment>
<dbReference type="RefSeq" id="WP_006639248.1">
    <property type="nucleotide sequence ID" value="NZ_BORD01000001.1"/>
</dbReference>
<evidence type="ECO:0000256" key="4">
    <source>
        <dbReference type="ARBA" id="ARBA00023186"/>
    </source>
</evidence>
<proteinExistence type="inferred from homology"/>
<evidence type="ECO:0000313" key="8">
    <source>
        <dbReference type="EMBL" id="ASB87186.1"/>
    </source>
</evidence>
<accession>A0ABM6LD23</accession>
<dbReference type="GeneID" id="92855334"/>
<evidence type="ECO:0000256" key="6">
    <source>
        <dbReference type="ARBA" id="ARBA00093785"/>
    </source>
</evidence>
<keyword evidence="8" id="KW-0969">Cilium</keyword>
<keyword evidence="9" id="KW-1185">Reference proteome</keyword>
<dbReference type="EMBL" id="CP021920">
    <property type="protein sequence ID" value="ASB87186.1"/>
    <property type="molecule type" value="Genomic_DNA"/>
</dbReference>
<organism evidence="8 9">
    <name type="scientific">Bacillus sonorensis</name>
    <dbReference type="NCBI Taxonomy" id="119858"/>
    <lineage>
        <taxon>Bacteria</taxon>
        <taxon>Bacillati</taxon>
        <taxon>Bacillota</taxon>
        <taxon>Bacilli</taxon>
        <taxon>Bacillales</taxon>
        <taxon>Bacillaceae</taxon>
        <taxon>Bacillus</taxon>
    </lineage>
</organism>
<evidence type="ECO:0000256" key="7">
    <source>
        <dbReference type="ARBA" id="ARBA00093797"/>
    </source>
</evidence>